<proteinExistence type="predicted"/>
<accession>A0ACC2VI75</accession>
<dbReference type="EMBL" id="JASBWR010000074">
    <property type="protein sequence ID" value="KAJ9098811.1"/>
    <property type="molecule type" value="Genomic_DNA"/>
</dbReference>
<organism evidence="1 2">
    <name type="scientific">Naganishia cerealis</name>
    <dbReference type="NCBI Taxonomy" id="610337"/>
    <lineage>
        <taxon>Eukaryota</taxon>
        <taxon>Fungi</taxon>
        <taxon>Dikarya</taxon>
        <taxon>Basidiomycota</taxon>
        <taxon>Agaricomycotina</taxon>
        <taxon>Tremellomycetes</taxon>
        <taxon>Filobasidiales</taxon>
        <taxon>Filobasidiaceae</taxon>
        <taxon>Naganishia</taxon>
    </lineage>
</organism>
<sequence>MATESSPPTAAPAVTPIKTLVLDAGPLLSLTPLRNLATRYLTTPAVLAELRDVNARDHWERLKLLAGVDVEVREPDALSMTKVMAWAKHTGDVAVLSRTDMGVIALTYAAEVEMNGFANIREVPGKVPVGSTTPSSSQPAPSTAGASSAATTVPKAPSVNPWKVAPPPEVPQPMLNEAQEDAFPTLQSAAPKDSDITEKMNGMSITEKRDSTARDPAPESQHTTEESTTLKQADGEITRVNKREQVYAEEDDEVFSNNDVNGDSDDSDSDDAEWITPENVVTHKAQDLGLAPAVASNYSAEGVFQPSGKTRKDRGRKGKGKPVAQHVGKPLDVACMTGDYAVQNVLMQIGLNLVGSGGKKIAQVKSWVLRCHACFKVCKDPSKKFCPSCGSPSLIRASVTTTGGSTPTTQIHLKQNYQYRTRGTRYAIPEPKMGSAKGQKVGGSGLILREDQKEFMVGMRREDIRRQKEERQLEKAAKAQAEGKGKGLGSWNDPDWIPEILAVGMSGKGRHTSSGENLPQIGHGRRNPNQVRKTRK</sequence>
<comment type="caution">
    <text evidence="1">The sequence shown here is derived from an EMBL/GenBank/DDBJ whole genome shotgun (WGS) entry which is preliminary data.</text>
</comment>
<evidence type="ECO:0000313" key="1">
    <source>
        <dbReference type="EMBL" id="KAJ9098811.1"/>
    </source>
</evidence>
<gene>
    <name evidence="1" type="ORF">QFC19_006288</name>
</gene>
<name>A0ACC2VI75_9TREE</name>
<evidence type="ECO:0000313" key="2">
    <source>
        <dbReference type="Proteomes" id="UP001241377"/>
    </source>
</evidence>
<keyword evidence="2" id="KW-1185">Reference proteome</keyword>
<dbReference type="Proteomes" id="UP001241377">
    <property type="component" value="Unassembled WGS sequence"/>
</dbReference>
<protein>
    <submittedName>
        <fullName evidence="1">Uncharacterized protein</fullName>
    </submittedName>
</protein>
<reference evidence="1" key="1">
    <citation type="submission" date="2023-04" db="EMBL/GenBank/DDBJ databases">
        <title>Draft Genome sequencing of Naganishia species isolated from polar environments using Oxford Nanopore Technology.</title>
        <authorList>
            <person name="Leo P."/>
            <person name="Venkateswaran K."/>
        </authorList>
    </citation>
    <scope>NUCLEOTIDE SEQUENCE</scope>
    <source>
        <strain evidence="1">MNA-CCFEE 5261</strain>
    </source>
</reference>